<dbReference type="Pfam" id="PF00149">
    <property type="entry name" value="Metallophos"/>
    <property type="match status" value="1"/>
</dbReference>
<feature type="domain" description="Purple acid phosphatase C-terminal" evidence="6">
    <location>
        <begin position="396"/>
        <end position="456"/>
    </location>
</feature>
<dbReference type="InterPro" id="IPR004843">
    <property type="entry name" value="Calcineurin-like_PHP"/>
</dbReference>
<dbReference type="SUPFAM" id="SSF49363">
    <property type="entry name" value="Purple acid phosphatase, N-terminal domain"/>
    <property type="match status" value="1"/>
</dbReference>
<dbReference type="AlphaFoldDB" id="A0A0A7CN21"/>
<dbReference type="PANTHER" id="PTHR22953">
    <property type="entry name" value="ACID PHOSPHATASE RELATED"/>
    <property type="match status" value="1"/>
</dbReference>
<dbReference type="EC" id="3.1.3.2" evidence="4"/>
<protein>
    <recommendedName>
        <fullName evidence="4">Purple acid phosphatase</fullName>
        <ecNumber evidence="4">3.1.3.2</ecNumber>
    </recommendedName>
</protein>
<dbReference type="PANTHER" id="PTHR22953:SF153">
    <property type="entry name" value="PURPLE ACID PHOSPHATASE"/>
    <property type="match status" value="1"/>
</dbReference>
<keyword evidence="9" id="KW-1185">Reference proteome</keyword>
<proteinExistence type="inferred from homology"/>
<dbReference type="EMBL" id="KM038412">
    <property type="protein sequence ID" value="AIG55873.1"/>
    <property type="molecule type" value="Genomic_DNA"/>
</dbReference>
<dbReference type="Gene3D" id="2.60.40.380">
    <property type="entry name" value="Purple acid phosphatase-like, N-terminal"/>
    <property type="match status" value="1"/>
</dbReference>
<dbReference type="InterPro" id="IPR029052">
    <property type="entry name" value="Metallo-depent_PP-like"/>
</dbReference>
<organism evidence="7">
    <name type="scientific">Achlya hypogyna</name>
    <name type="common">Oomycete</name>
    <name type="synonym">Protoachlya hypogyna</name>
    <dbReference type="NCBI Taxonomy" id="1202772"/>
    <lineage>
        <taxon>Eukaryota</taxon>
        <taxon>Sar</taxon>
        <taxon>Stramenopiles</taxon>
        <taxon>Oomycota</taxon>
        <taxon>Saprolegniomycetes</taxon>
        <taxon>Saprolegniales</taxon>
        <taxon>Achlyaceae</taxon>
        <taxon>Achlya</taxon>
    </lineage>
</organism>
<keyword evidence="3" id="KW-0325">Glycoprotein</keyword>
<comment type="similarity">
    <text evidence="4">Belongs to the metallophosphoesterase superfamily. Purple acid phosphatase family.</text>
</comment>
<dbReference type="CDD" id="cd00839">
    <property type="entry name" value="MPP_PAPs"/>
    <property type="match status" value="1"/>
</dbReference>
<dbReference type="InterPro" id="IPR025733">
    <property type="entry name" value="PAPs_C"/>
</dbReference>
<feature type="signal peptide" evidence="4">
    <location>
        <begin position="1"/>
        <end position="16"/>
    </location>
</feature>
<dbReference type="OrthoDB" id="77355at2759"/>
<dbReference type="GO" id="GO:0003993">
    <property type="term" value="F:acid phosphatase activity"/>
    <property type="evidence" value="ECO:0007669"/>
    <property type="project" value="UniProtKB-EC"/>
</dbReference>
<dbReference type="Gene3D" id="3.60.21.10">
    <property type="match status" value="1"/>
</dbReference>
<sequence>MLHALVSMLVAAAAVAATVDQVHLGLTTANVNCPEGVSVVFASTTGVPMAVAYAAPGSPSATTTTTVASYNVSSALYNYSSPFLHTARLCKLQASTKYTYSVGAATGACGAEFDGSFMTPPATGTDNTPTVLGIVGDIGSEHITDTLQNTAAGMNGIAAHAIFLVGDLAYANGQHEQWDTWYHQAQSVFASVPSLGINGNHETVKGGGTTKPKDKKKYLPENYLGYIHRINNPVTAAQNDKLRTYYSIDIGLVHAVFLDDYSGYRGDEKSVVGSAAWLAERSAQLAWLDQDLAAVNRQKTPWVLVLKHNPFYNSWNTHQCKCSATRFEITDPESCWKGKYDASSDKDATSQPHCANQAKFEDIYLKYSVNFVVAGHVHAYERTAPIAKNKIDSKNGVVYMTTGAGGHGNDCTRLGSVPNWSVAASSAAYGATRVVATRDALDVYWVANVNNTVLDTFTLTKDGIVHSVPSVALAAFDSDVTCDADD</sequence>
<keyword evidence="1 4" id="KW-0732">Signal</keyword>
<evidence type="ECO:0000256" key="1">
    <source>
        <dbReference type="ARBA" id="ARBA00022729"/>
    </source>
</evidence>
<evidence type="ECO:0000256" key="2">
    <source>
        <dbReference type="ARBA" id="ARBA00022801"/>
    </source>
</evidence>
<dbReference type="InterPro" id="IPR008963">
    <property type="entry name" value="Purple_acid_Pase-like_N"/>
</dbReference>
<evidence type="ECO:0000259" key="6">
    <source>
        <dbReference type="Pfam" id="PF14008"/>
    </source>
</evidence>
<evidence type="ECO:0000256" key="4">
    <source>
        <dbReference type="RuleBase" id="RU361203"/>
    </source>
</evidence>
<evidence type="ECO:0000313" key="7">
    <source>
        <dbReference type="EMBL" id="AIG55873.1"/>
    </source>
</evidence>
<gene>
    <name evidence="8" type="ORF">ACHHYP_02381</name>
</gene>
<dbReference type="GO" id="GO:0046872">
    <property type="term" value="F:metal ion binding"/>
    <property type="evidence" value="ECO:0007669"/>
    <property type="project" value="InterPro"/>
</dbReference>
<keyword evidence="2 4" id="KW-0378">Hydrolase</keyword>
<evidence type="ECO:0000259" key="5">
    <source>
        <dbReference type="Pfam" id="PF00149"/>
    </source>
</evidence>
<comment type="catalytic activity">
    <reaction evidence="4">
        <text>a phosphate monoester + H2O = an alcohol + phosphate</text>
        <dbReference type="Rhea" id="RHEA:15017"/>
        <dbReference type="ChEBI" id="CHEBI:15377"/>
        <dbReference type="ChEBI" id="CHEBI:30879"/>
        <dbReference type="ChEBI" id="CHEBI:43474"/>
        <dbReference type="ChEBI" id="CHEBI:67140"/>
        <dbReference type="EC" id="3.1.3.2"/>
    </reaction>
</comment>
<dbReference type="SUPFAM" id="SSF56300">
    <property type="entry name" value="Metallo-dependent phosphatases"/>
    <property type="match status" value="1"/>
</dbReference>
<feature type="chain" id="PRO_5005109444" description="Purple acid phosphatase" evidence="4">
    <location>
        <begin position="17"/>
        <end position="486"/>
    </location>
</feature>
<name>A0A0A7CN21_ACHHY</name>
<evidence type="ECO:0000313" key="9">
    <source>
        <dbReference type="Proteomes" id="UP000243579"/>
    </source>
</evidence>
<dbReference type="EMBL" id="JNBR01000401">
    <property type="protein sequence ID" value="OQR93630.1"/>
    <property type="molecule type" value="Genomic_DNA"/>
</dbReference>
<dbReference type="Pfam" id="PF14008">
    <property type="entry name" value="Metallophos_C"/>
    <property type="match status" value="1"/>
</dbReference>
<dbReference type="Proteomes" id="UP000243579">
    <property type="component" value="Unassembled WGS sequence"/>
</dbReference>
<dbReference type="InterPro" id="IPR041792">
    <property type="entry name" value="MPP_PAP"/>
</dbReference>
<accession>A0A0A7CN21</accession>
<evidence type="ECO:0000256" key="3">
    <source>
        <dbReference type="ARBA" id="ARBA00023180"/>
    </source>
</evidence>
<dbReference type="STRING" id="1202772.A0A0A7CN21"/>
<feature type="domain" description="Calcineurin-like phosphoesterase" evidence="5">
    <location>
        <begin position="133"/>
        <end position="380"/>
    </location>
</feature>
<evidence type="ECO:0000313" key="8">
    <source>
        <dbReference type="EMBL" id="OQR93630.1"/>
    </source>
</evidence>
<dbReference type="InterPro" id="IPR039331">
    <property type="entry name" value="PAPs-like"/>
</dbReference>
<reference evidence="7 9" key="1">
    <citation type="journal article" date="2014" name="Genome Biol. Evol.">
        <title>The secreted proteins of Achlya hypogyna and Thraustotheca clavata identify the ancestral oomycete secretome and reveal gene acquisitions by horizontal gene transfer.</title>
        <authorList>
            <person name="Misner I."/>
            <person name="Blouin N."/>
            <person name="Leonard G."/>
            <person name="Richards T.A."/>
            <person name="Lane C.E."/>
        </authorList>
    </citation>
    <scope>NUCLEOTIDE SEQUENCE</scope>
    <source>
        <strain evidence="7 9">ATCC 48635</strain>
    </source>
</reference>